<evidence type="ECO:0008006" key="4">
    <source>
        <dbReference type="Google" id="ProtNLM"/>
    </source>
</evidence>
<dbReference type="AlphaFoldDB" id="W9XDD0"/>
<gene>
    <name evidence="2" type="ORF">A1O3_09389</name>
</gene>
<dbReference type="OrthoDB" id="412788at2759"/>
<protein>
    <recommendedName>
        <fullName evidence="4">Methyltransferase</fullName>
    </recommendedName>
</protein>
<evidence type="ECO:0000256" key="1">
    <source>
        <dbReference type="ARBA" id="ARBA00023604"/>
    </source>
</evidence>
<evidence type="ECO:0000313" key="2">
    <source>
        <dbReference type="EMBL" id="EXJ78228.1"/>
    </source>
</evidence>
<dbReference type="PANTHER" id="PTHR34598:SF3">
    <property type="entry name" value="OXIDOREDUCTASE AN1597"/>
    <property type="match status" value="1"/>
</dbReference>
<comment type="caution">
    <text evidence="2">The sequence shown here is derived from an EMBL/GenBank/DDBJ whole genome shotgun (WGS) entry which is preliminary data.</text>
</comment>
<reference evidence="2 3" key="1">
    <citation type="submission" date="2013-03" db="EMBL/GenBank/DDBJ databases">
        <title>The Genome Sequence of Capronia epimyces CBS 606.96.</title>
        <authorList>
            <consortium name="The Broad Institute Genomics Platform"/>
            <person name="Cuomo C."/>
            <person name="de Hoog S."/>
            <person name="Gorbushina A."/>
            <person name="Walker B."/>
            <person name="Young S.K."/>
            <person name="Zeng Q."/>
            <person name="Gargeya S."/>
            <person name="Fitzgerald M."/>
            <person name="Haas B."/>
            <person name="Abouelleil A."/>
            <person name="Allen A.W."/>
            <person name="Alvarado L."/>
            <person name="Arachchi H.M."/>
            <person name="Berlin A.M."/>
            <person name="Chapman S.B."/>
            <person name="Gainer-Dewar J."/>
            <person name="Goldberg J."/>
            <person name="Griggs A."/>
            <person name="Gujja S."/>
            <person name="Hansen M."/>
            <person name="Howarth C."/>
            <person name="Imamovic A."/>
            <person name="Ireland A."/>
            <person name="Larimer J."/>
            <person name="McCowan C."/>
            <person name="Murphy C."/>
            <person name="Pearson M."/>
            <person name="Poon T.W."/>
            <person name="Priest M."/>
            <person name="Roberts A."/>
            <person name="Saif S."/>
            <person name="Shea T."/>
            <person name="Sisk P."/>
            <person name="Sykes S."/>
            <person name="Wortman J."/>
            <person name="Nusbaum C."/>
            <person name="Birren B."/>
        </authorList>
    </citation>
    <scope>NUCLEOTIDE SEQUENCE [LARGE SCALE GENOMIC DNA]</scope>
    <source>
        <strain evidence="2 3">CBS 606.96</strain>
    </source>
</reference>
<accession>W9XDD0</accession>
<organism evidence="2 3">
    <name type="scientific">Capronia epimyces CBS 606.96</name>
    <dbReference type="NCBI Taxonomy" id="1182542"/>
    <lineage>
        <taxon>Eukaryota</taxon>
        <taxon>Fungi</taxon>
        <taxon>Dikarya</taxon>
        <taxon>Ascomycota</taxon>
        <taxon>Pezizomycotina</taxon>
        <taxon>Eurotiomycetes</taxon>
        <taxon>Chaetothyriomycetidae</taxon>
        <taxon>Chaetothyriales</taxon>
        <taxon>Herpotrichiellaceae</taxon>
        <taxon>Capronia</taxon>
    </lineage>
</organism>
<sequence length="295" mass="33891">MSASNSTTDEAGVRGEVQYLDKSPLYETEKPFECTIEPWHFPGARQNNLSCTAYQVLFHDISASKEKFSLDVHGFQVETHISALVYDDFWSDDLVQNLYYPECEEFFKTHLGADEVYIFDHVPKLTARQVRKADAVVEIAGVNEFQRLLKPSIRVHVDQTTESAIRRVKDVVPDRAESLLARRFRIIKYVTRPAANLDALLTSSDLVSQHFLGEQYYLRYSPRHRWWYQKDMTHQQLLAIKCFDSNAVKPDSRVARFAPHASFMTDDNGNDDGALPIPTRPRESIEIRALVFSAD</sequence>
<dbReference type="EMBL" id="AMGY01000009">
    <property type="protein sequence ID" value="EXJ78228.1"/>
    <property type="molecule type" value="Genomic_DNA"/>
</dbReference>
<dbReference type="PANTHER" id="PTHR34598">
    <property type="entry name" value="BLL6449 PROTEIN"/>
    <property type="match status" value="1"/>
</dbReference>
<dbReference type="RefSeq" id="XP_007737673.1">
    <property type="nucleotide sequence ID" value="XM_007739483.1"/>
</dbReference>
<name>W9XDD0_9EURO</name>
<proteinExistence type="inferred from homology"/>
<keyword evidence="3" id="KW-1185">Reference proteome</keyword>
<dbReference type="NCBIfam" id="NF041278">
    <property type="entry name" value="CmcJ_NvfI_EfuI"/>
    <property type="match status" value="1"/>
</dbReference>
<evidence type="ECO:0000313" key="3">
    <source>
        <dbReference type="Proteomes" id="UP000019478"/>
    </source>
</evidence>
<dbReference type="GO" id="GO:0016491">
    <property type="term" value="F:oxidoreductase activity"/>
    <property type="evidence" value="ECO:0007669"/>
    <property type="project" value="InterPro"/>
</dbReference>
<comment type="similarity">
    <text evidence="1">Belongs to the asaB hydroxylase/desaturase family.</text>
</comment>
<dbReference type="InterPro" id="IPR044053">
    <property type="entry name" value="AsaB-like"/>
</dbReference>
<dbReference type="Proteomes" id="UP000019478">
    <property type="component" value="Unassembled WGS sequence"/>
</dbReference>
<dbReference type="GeneID" id="19173473"/>
<dbReference type="STRING" id="1182542.W9XDD0"/>
<dbReference type="HOGENOM" id="CLU_042688_2_0_1"/>